<dbReference type="InterPro" id="IPR052164">
    <property type="entry name" value="Anthracycline_SecMetBiosynth"/>
</dbReference>
<accession>A0ABX0XRQ2</accession>
<protein>
    <submittedName>
        <fullName evidence="2">VOC family protein</fullName>
    </submittedName>
</protein>
<feature type="domain" description="VOC" evidence="1">
    <location>
        <begin position="10"/>
        <end position="120"/>
    </location>
</feature>
<comment type="caution">
    <text evidence="2">The sequence shown here is derived from an EMBL/GenBank/DDBJ whole genome shotgun (WGS) entry which is preliminary data.</text>
</comment>
<dbReference type="InterPro" id="IPR029068">
    <property type="entry name" value="Glyas_Bleomycin-R_OHBP_Dase"/>
</dbReference>
<name>A0ABX0XRQ2_9ACTN</name>
<dbReference type="Pfam" id="PF18029">
    <property type="entry name" value="Glyoxalase_6"/>
    <property type="match status" value="1"/>
</dbReference>
<dbReference type="InterPro" id="IPR041581">
    <property type="entry name" value="Glyoxalase_6"/>
</dbReference>
<proteinExistence type="predicted"/>
<sequence>MRIRGYPAGSLCWTDVSTPDPDASREFYGSLFGWTSSAGSVDGYVNFYLDDRAVAGLRVGEQGSRAGWLPYVSTDDADATLGMVRDNGGAVLAGPTELGDAARIAIVADPGGAAFGVWQRLRFPGAQVADEFGTVSWSELATGDPTRAKTFYGNVFGWSHRPMETSDGTTYTEWYRDDRTLAGMIELNPRSGGAVPGHWTVMVLVEDCALSTARALDLGAKAQLTPTDIGLGTYAQLTDPQGAAFRVLQLAPALLASL</sequence>
<evidence type="ECO:0000313" key="3">
    <source>
        <dbReference type="Proteomes" id="UP000722989"/>
    </source>
</evidence>
<dbReference type="SUPFAM" id="SSF54593">
    <property type="entry name" value="Glyoxalase/Bleomycin resistance protein/Dihydroxybiphenyl dioxygenase"/>
    <property type="match status" value="2"/>
</dbReference>
<evidence type="ECO:0000313" key="2">
    <source>
        <dbReference type="EMBL" id="NJC68691.1"/>
    </source>
</evidence>
<dbReference type="EMBL" id="JAATVY010000002">
    <property type="protein sequence ID" value="NJC68691.1"/>
    <property type="molecule type" value="Genomic_DNA"/>
</dbReference>
<dbReference type="PROSITE" id="PS51819">
    <property type="entry name" value="VOC"/>
    <property type="match status" value="2"/>
</dbReference>
<reference evidence="2 3" key="1">
    <citation type="submission" date="2020-03" db="EMBL/GenBank/DDBJ databases">
        <title>WGS of the type strain of Planosporangium spp.</title>
        <authorList>
            <person name="Thawai C."/>
        </authorList>
    </citation>
    <scope>NUCLEOTIDE SEQUENCE [LARGE SCALE GENOMIC DNA]</scope>
    <source>
        <strain evidence="2 3">TBRC 5610</strain>
    </source>
</reference>
<organism evidence="2 3">
    <name type="scientific">Planosporangium thailandense</name>
    <dbReference type="NCBI Taxonomy" id="765197"/>
    <lineage>
        <taxon>Bacteria</taxon>
        <taxon>Bacillati</taxon>
        <taxon>Actinomycetota</taxon>
        <taxon>Actinomycetes</taxon>
        <taxon>Micromonosporales</taxon>
        <taxon>Micromonosporaceae</taxon>
        <taxon>Planosporangium</taxon>
    </lineage>
</organism>
<dbReference type="InterPro" id="IPR004360">
    <property type="entry name" value="Glyas_Fos-R_dOase_dom"/>
</dbReference>
<dbReference type="Proteomes" id="UP000722989">
    <property type="component" value="Unassembled WGS sequence"/>
</dbReference>
<dbReference type="CDD" id="cd07247">
    <property type="entry name" value="SgaA_N_like"/>
    <property type="match status" value="2"/>
</dbReference>
<dbReference type="Pfam" id="PF00903">
    <property type="entry name" value="Glyoxalase"/>
    <property type="match status" value="1"/>
</dbReference>
<feature type="domain" description="VOC" evidence="1">
    <location>
        <begin position="134"/>
        <end position="250"/>
    </location>
</feature>
<dbReference type="PANTHER" id="PTHR33993">
    <property type="entry name" value="GLYOXALASE-RELATED"/>
    <property type="match status" value="1"/>
</dbReference>
<dbReference type="Gene3D" id="3.10.180.10">
    <property type="entry name" value="2,3-Dihydroxybiphenyl 1,2-Dioxygenase, domain 1"/>
    <property type="match status" value="2"/>
</dbReference>
<keyword evidence="3" id="KW-1185">Reference proteome</keyword>
<evidence type="ECO:0000259" key="1">
    <source>
        <dbReference type="PROSITE" id="PS51819"/>
    </source>
</evidence>
<dbReference type="RefSeq" id="WP_167923607.1">
    <property type="nucleotide sequence ID" value="NZ_JAATVY010000002.1"/>
</dbReference>
<dbReference type="InterPro" id="IPR037523">
    <property type="entry name" value="VOC_core"/>
</dbReference>
<dbReference type="PANTHER" id="PTHR33993:SF10">
    <property type="entry name" value="CONSERVED PROTEIN"/>
    <property type="match status" value="1"/>
</dbReference>
<gene>
    <name evidence="2" type="ORF">HC031_02965</name>
</gene>